<keyword evidence="9" id="KW-0966">Cell projection</keyword>
<dbReference type="InterPro" id="IPR056170">
    <property type="entry name" value="Znf_IFT121-like"/>
</dbReference>
<evidence type="ECO:0000313" key="15">
    <source>
        <dbReference type="Proteomes" id="UP001431783"/>
    </source>
</evidence>
<dbReference type="PANTHER" id="PTHR14920:SF0">
    <property type="entry name" value="WD REPEAT DOMAIN 19"/>
    <property type="match status" value="1"/>
</dbReference>
<dbReference type="Proteomes" id="UP001431783">
    <property type="component" value="Unassembled WGS sequence"/>
</dbReference>
<keyword evidence="8" id="KW-0206">Cytoskeleton</keyword>
<comment type="subcellular location">
    <subcellularLocation>
        <location evidence="1">Cytoplasm</location>
        <location evidence="1">Cytoskeleton</location>
        <location evidence="1">Cilium basal body</location>
    </subcellularLocation>
</comment>
<evidence type="ECO:0000313" key="14">
    <source>
        <dbReference type="EMBL" id="KAK9870346.1"/>
    </source>
</evidence>
<evidence type="ECO:0000256" key="3">
    <source>
        <dbReference type="ARBA" id="ARBA00022574"/>
    </source>
</evidence>
<dbReference type="GO" id="GO:0030991">
    <property type="term" value="C:intraciliary transport particle A"/>
    <property type="evidence" value="ECO:0007669"/>
    <property type="project" value="TreeGrafter"/>
</dbReference>
<evidence type="ECO:0000256" key="1">
    <source>
        <dbReference type="ARBA" id="ARBA00004120"/>
    </source>
</evidence>
<dbReference type="InterPro" id="IPR036322">
    <property type="entry name" value="WD40_repeat_dom_sf"/>
</dbReference>
<keyword evidence="2" id="KW-0963">Cytoplasm</keyword>
<keyword evidence="5" id="KW-0970">Cilium biogenesis/degradation</keyword>
<protein>
    <recommendedName>
        <fullName evidence="16">WD repeat-containing protein 19</fullName>
    </recommendedName>
</protein>
<evidence type="ECO:0000259" key="11">
    <source>
        <dbReference type="Pfam" id="PF23145"/>
    </source>
</evidence>
<dbReference type="SUPFAM" id="SSF50978">
    <property type="entry name" value="WD40 repeat-like"/>
    <property type="match status" value="1"/>
</dbReference>
<dbReference type="InterPro" id="IPR039468">
    <property type="entry name" value="WDR19_WD40_rpt"/>
</dbReference>
<dbReference type="Pfam" id="PF23389">
    <property type="entry name" value="Beta-prop_WDR19_1st"/>
    <property type="match status" value="1"/>
</dbReference>
<evidence type="ECO:0008006" key="16">
    <source>
        <dbReference type="Google" id="ProtNLM"/>
    </source>
</evidence>
<proteinExistence type="predicted"/>
<dbReference type="AlphaFoldDB" id="A0AAW1TRF3"/>
<dbReference type="EMBL" id="JARQZJ010000002">
    <property type="protein sequence ID" value="KAK9870346.1"/>
    <property type="molecule type" value="Genomic_DNA"/>
</dbReference>
<dbReference type="Pfam" id="PF23145">
    <property type="entry name" value="Zf_2nd_IFT121"/>
    <property type="match status" value="1"/>
</dbReference>
<evidence type="ECO:0000259" key="13">
    <source>
        <dbReference type="Pfam" id="PF24762"/>
    </source>
</evidence>
<dbReference type="GO" id="GO:0005929">
    <property type="term" value="C:cilium"/>
    <property type="evidence" value="ECO:0007669"/>
    <property type="project" value="TreeGrafter"/>
</dbReference>
<evidence type="ECO:0000256" key="6">
    <source>
        <dbReference type="ARBA" id="ARBA00022803"/>
    </source>
</evidence>
<comment type="caution">
    <text evidence="14">The sequence shown here is derived from an EMBL/GenBank/DDBJ whole genome shotgun (WGS) entry which is preliminary data.</text>
</comment>
<dbReference type="InterPro" id="IPR056168">
    <property type="entry name" value="TPR_IF140/IFT172/WDR19"/>
</dbReference>
<organism evidence="14 15">
    <name type="scientific">Henosepilachna vigintioctopunctata</name>
    <dbReference type="NCBI Taxonomy" id="420089"/>
    <lineage>
        <taxon>Eukaryota</taxon>
        <taxon>Metazoa</taxon>
        <taxon>Ecdysozoa</taxon>
        <taxon>Arthropoda</taxon>
        <taxon>Hexapoda</taxon>
        <taxon>Insecta</taxon>
        <taxon>Pterygota</taxon>
        <taxon>Neoptera</taxon>
        <taxon>Endopterygota</taxon>
        <taxon>Coleoptera</taxon>
        <taxon>Polyphaga</taxon>
        <taxon>Cucujiformia</taxon>
        <taxon>Coccinelloidea</taxon>
        <taxon>Coccinellidae</taxon>
        <taxon>Epilachninae</taxon>
        <taxon>Epilachnini</taxon>
        <taxon>Henosepilachna</taxon>
    </lineage>
</organism>
<keyword evidence="15" id="KW-1185">Reference proteome</keyword>
<name>A0AAW1TRF3_9CUCU</name>
<evidence type="ECO:0000256" key="8">
    <source>
        <dbReference type="ARBA" id="ARBA00023212"/>
    </source>
</evidence>
<evidence type="ECO:0000256" key="7">
    <source>
        <dbReference type="ARBA" id="ARBA00023069"/>
    </source>
</evidence>
<keyword evidence="6" id="KW-0802">TPR repeat</keyword>
<evidence type="ECO:0000256" key="5">
    <source>
        <dbReference type="ARBA" id="ARBA00022794"/>
    </source>
</evidence>
<dbReference type="InterPro" id="IPR015943">
    <property type="entry name" value="WD40/YVTN_repeat-like_dom_sf"/>
</dbReference>
<dbReference type="GO" id="GO:0060271">
    <property type="term" value="P:cilium assembly"/>
    <property type="evidence" value="ECO:0007669"/>
    <property type="project" value="TreeGrafter"/>
</dbReference>
<sequence>MVWYVIYLLDSVQQPCGDNRFKFNLLDPENPVELAFQQHYGNIIAYKWFGDGYILIGFSSGYFIAISTHIKEVGHELFQVKNHKNTLTDIAVCEKVGKAASCGDNSVKIHDLGNLTETSSVLNLTQESGLERISWSEDGQLLAVCTRAGSLNVYVSYMQLLTSVCIPRIAVLSSLTEVSLYTYDSSKAKLVPIPITLDIEPSFIGLGTYHLAVGMNNRIWFYDLTKPQPGMDDAPLLLRDRQYLGGVTSIKINSEYAAVLYEGKLHLHMIEQPESNQEDRESIIFPDTHRKENITCYAITSEFLIIGTDSGDIIYFSIEEWSYASEYKHSISLTDLFVDISGTRVIFLDVKAQGYLYNAVSSKAIPIPDLPSKITGVTWDSNMADRNIFIIFNDSDIFTYVYVKNSIYDSSVKKIGQTTLVTKQIPLLMAAGEVLAATVGGQLTQLQLSTHDTKTANTEKNVNTWETQYNKQLALKRFQDAYNSCDLLKSKSFWKMLGEECMAHLEIELAIRIYKKLEDVGMVCSLKNIVEIEDMKFLCGSVSLILGDFDRAQAWFLGSSNPRAALEMRRDLLQWEKALDLAKKMAPEHIALLSREYAQQLEFIGSYSEALLHYEKGLQENLSEEHTYLCKAGIARCCLHCNNLRHGLSIAIELNVKSLQKECAEIMEKKKQLPEAALLYEKCDNYDRAAINYIKLKNWSKVGELLPSVSSGKIHLEYAKAKEREGQYQEAAKAYYFAKDMDSVIRLQLEYLNNPEEAVELVQETKSVEGAKLVAKFFQRLNDYNSAIRFLVMSKCNDEAFELARKHGKMELYGEILLSTFSADELKPQDFASIALHFENERNLLLSGTYWYHAREYNKALKHLITAARSNSKENDAITTAIDVVATSKSDLLCNNLIEYLLGETDGIPKDPKYLFRLYMAKKQYKEASKSAIIIANEEQINGNYRNAHDVLFGMYQELKNNNIRIPQDMFFNLLLLHSYILVRLHVKRGDHLKGARMLIRVANHISKFPSHIVPILTSTVIECHRAGLRHAAFKYASLLMNPEYRKNIDAKYAKKIEGVVRRPPKNGKNGEPLGDPLEALTPCPYCGGILPETDIFCTNCKLNIPFCIVTGRHIVRDDLTACPECDFPAIRVEFLDILDKEYNSCPMCSGKVDPKKLIKIEDTSLYLNLE</sequence>
<dbReference type="FunFam" id="1.25.40.470:FF:000009">
    <property type="entry name" value="WD repeat-containing protein 19 isoform X1"/>
    <property type="match status" value="1"/>
</dbReference>
<evidence type="ECO:0000259" key="12">
    <source>
        <dbReference type="Pfam" id="PF23389"/>
    </source>
</evidence>
<keyword evidence="3" id="KW-0853">WD repeat</keyword>
<keyword evidence="4" id="KW-0677">Repeat</keyword>
<feature type="domain" description="WDR19 first beta-propeller" evidence="12">
    <location>
        <begin position="23"/>
        <end position="149"/>
    </location>
</feature>
<dbReference type="InterPro" id="IPR040379">
    <property type="entry name" value="WDR19/dyf-2"/>
</dbReference>
<dbReference type="Gene3D" id="1.25.40.470">
    <property type="match status" value="2"/>
</dbReference>
<evidence type="ECO:0000256" key="9">
    <source>
        <dbReference type="ARBA" id="ARBA00023273"/>
    </source>
</evidence>
<dbReference type="SMART" id="SM00320">
    <property type="entry name" value="WD40"/>
    <property type="match status" value="2"/>
</dbReference>
<feature type="domain" description="WDR19 WD40 repeat" evidence="10">
    <location>
        <begin position="169"/>
        <end position="451"/>
    </location>
</feature>
<reference evidence="14 15" key="1">
    <citation type="submission" date="2023-03" db="EMBL/GenBank/DDBJ databases">
        <title>Genome insight into feeding habits of ladybird beetles.</title>
        <authorList>
            <person name="Li H.-S."/>
            <person name="Huang Y.-H."/>
            <person name="Pang H."/>
        </authorList>
    </citation>
    <scope>NUCLEOTIDE SEQUENCE [LARGE SCALE GENOMIC DNA]</scope>
    <source>
        <strain evidence="14">SYSU_2023b</strain>
        <tissue evidence="14">Whole body</tissue>
    </source>
</reference>
<dbReference type="GO" id="GO:0008104">
    <property type="term" value="P:intracellular protein localization"/>
    <property type="evidence" value="ECO:0007669"/>
    <property type="project" value="UniProtKB-ARBA"/>
</dbReference>
<dbReference type="GO" id="GO:0035721">
    <property type="term" value="P:intraciliary retrograde transport"/>
    <property type="evidence" value="ECO:0007669"/>
    <property type="project" value="InterPro"/>
</dbReference>
<dbReference type="Pfam" id="PF24762">
    <property type="entry name" value="TPR_IF140-IFT172"/>
    <property type="match status" value="2"/>
</dbReference>
<keyword evidence="7" id="KW-0969">Cilium</keyword>
<feature type="domain" description="IF140/IFT172/WDR19 TPR" evidence="13">
    <location>
        <begin position="478"/>
        <end position="617"/>
    </location>
</feature>
<accession>A0AAW1TRF3</accession>
<evidence type="ECO:0000259" key="10">
    <source>
        <dbReference type="Pfam" id="PF15911"/>
    </source>
</evidence>
<dbReference type="InterPro" id="IPR057855">
    <property type="entry name" value="Beta-prop_WDR19_1st"/>
</dbReference>
<feature type="domain" description="IFT121-like zinc finger" evidence="11">
    <location>
        <begin position="1106"/>
        <end position="1152"/>
    </location>
</feature>
<evidence type="ECO:0000256" key="2">
    <source>
        <dbReference type="ARBA" id="ARBA00022490"/>
    </source>
</evidence>
<dbReference type="Gene3D" id="2.130.10.10">
    <property type="entry name" value="YVTN repeat-like/Quinoprotein amine dehydrogenase"/>
    <property type="match status" value="1"/>
</dbReference>
<feature type="domain" description="IF140/IFT172/WDR19 TPR" evidence="13">
    <location>
        <begin position="654"/>
        <end position="861"/>
    </location>
</feature>
<evidence type="ECO:0000256" key="4">
    <source>
        <dbReference type="ARBA" id="ARBA00022737"/>
    </source>
</evidence>
<dbReference type="PANTHER" id="PTHR14920">
    <property type="entry name" value="OSMOTIC AVOIDANCE ABNORMAL PROTEIN 1/WD REPEAT MEMBRANE PROTEIN"/>
    <property type="match status" value="1"/>
</dbReference>
<gene>
    <name evidence="14" type="ORF">WA026_006430</name>
</gene>
<dbReference type="Pfam" id="PF15911">
    <property type="entry name" value="Beta-prop_WDR19_2nd"/>
    <property type="match status" value="1"/>
</dbReference>
<dbReference type="InterPro" id="IPR001680">
    <property type="entry name" value="WD40_rpt"/>
</dbReference>